<dbReference type="InterPro" id="IPR005119">
    <property type="entry name" value="LysR_subst-bd"/>
</dbReference>
<dbReference type="PANTHER" id="PTHR30346">
    <property type="entry name" value="TRANSCRIPTIONAL DUAL REGULATOR HCAR-RELATED"/>
    <property type="match status" value="1"/>
</dbReference>
<dbReference type="InterPro" id="IPR036390">
    <property type="entry name" value="WH_DNA-bd_sf"/>
</dbReference>
<evidence type="ECO:0000256" key="3">
    <source>
        <dbReference type="ARBA" id="ARBA00023125"/>
    </source>
</evidence>
<dbReference type="CDD" id="cd08414">
    <property type="entry name" value="PBP2_LTTR_aromatics_like"/>
    <property type="match status" value="1"/>
</dbReference>
<accession>A0A543DQ48</accession>
<protein>
    <submittedName>
        <fullName evidence="7">DNA-binding transcriptional LysR family regulator</fullName>
    </submittedName>
</protein>
<evidence type="ECO:0000313" key="7">
    <source>
        <dbReference type="EMBL" id="TQM11461.1"/>
    </source>
</evidence>
<evidence type="ECO:0000256" key="5">
    <source>
        <dbReference type="SAM" id="MobiDB-lite"/>
    </source>
</evidence>
<dbReference type="FunFam" id="1.10.10.10:FF:000001">
    <property type="entry name" value="LysR family transcriptional regulator"/>
    <property type="match status" value="1"/>
</dbReference>
<dbReference type="PROSITE" id="PS50931">
    <property type="entry name" value="HTH_LYSR"/>
    <property type="match status" value="1"/>
</dbReference>
<proteinExistence type="inferred from homology"/>
<dbReference type="PANTHER" id="PTHR30346:SF17">
    <property type="entry name" value="LYSR FAMILY TRANSCRIPTIONAL REGULATOR"/>
    <property type="match status" value="1"/>
</dbReference>
<dbReference type="SUPFAM" id="SSF53850">
    <property type="entry name" value="Periplasmic binding protein-like II"/>
    <property type="match status" value="1"/>
</dbReference>
<evidence type="ECO:0000256" key="1">
    <source>
        <dbReference type="ARBA" id="ARBA00009437"/>
    </source>
</evidence>
<dbReference type="InterPro" id="IPR000847">
    <property type="entry name" value="LysR_HTH_N"/>
</dbReference>
<dbReference type="Pfam" id="PF00126">
    <property type="entry name" value="HTH_1"/>
    <property type="match status" value="1"/>
</dbReference>
<sequence length="405" mass="45498">MWRIRLTLPSSFQRISLSRRLPERNNDSLEAEPISLGDGFKLHRRRLDVPPRTARCSPADRPPGSTSLPEQPRRQPHPLGSARYPSGMSIDLRVMRYVIAVADTGSFEAAAERLHMTQPPLSRQIRDLERQLGVKLFERRPTRPTEAGRMFVASAREVVAAADRTVESTRRAGRGEAAVVRVGYTATAAFEEMPKLFAAMRDEHPEIQIHAREEWDADITSALDAGELDVVVGRYVPTPPNWLRLTLRHDRFTVAVEANHRLARNRIVSFRDLRGEKMRFFPRKFAPHYYDAVLAAVGSASETFELWENPLPGLRNLSFHLQNDGFMLLPRSLSSHLPSTIACVQLDRDLPVNLEIAWQQPADPAVRALVRTACQLAAAEGWTGRPPPRHGGTSSGSIQNPRTNE</sequence>
<dbReference type="AlphaFoldDB" id="A0A543DQ48"/>
<dbReference type="GO" id="GO:0003700">
    <property type="term" value="F:DNA-binding transcription factor activity"/>
    <property type="evidence" value="ECO:0007669"/>
    <property type="project" value="InterPro"/>
</dbReference>
<dbReference type="Gene3D" id="1.10.10.10">
    <property type="entry name" value="Winged helix-like DNA-binding domain superfamily/Winged helix DNA-binding domain"/>
    <property type="match status" value="1"/>
</dbReference>
<name>A0A543DQ48_9PSEU</name>
<gene>
    <name evidence="7" type="ORF">FB558_4024</name>
</gene>
<keyword evidence="2" id="KW-0805">Transcription regulation</keyword>
<comment type="caution">
    <text evidence="7">The sequence shown here is derived from an EMBL/GenBank/DDBJ whole genome shotgun (WGS) entry which is preliminary data.</text>
</comment>
<keyword evidence="8" id="KW-1185">Reference proteome</keyword>
<comment type="similarity">
    <text evidence="1">Belongs to the LysR transcriptional regulatory family.</text>
</comment>
<organism evidence="7 8">
    <name type="scientific">Pseudonocardia kunmingensis</name>
    <dbReference type="NCBI Taxonomy" id="630975"/>
    <lineage>
        <taxon>Bacteria</taxon>
        <taxon>Bacillati</taxon>
        <taxon>Actinomycetota</taxon>
        <taxon>Actinomycetes</taxon>
        <taxon>Pseudonocardiales</taxon>
        <taxon>Pseudonocardiaceae</taxon>
        <taxon>Pseudonocardia</taxon>
    </lineage>
</organism>
<dbReference type="GO" id="GO:0032993">
    <property type="term" value="C:protein-DNA complex"/>
    <property type="evidence" value="ECO:0007669"/>
    <property type="project" value="TreeGrafter"/>
</dbReference>
<dbReference type="Pfam" id="PF03466">
    <property type="entry name" value="LysR_substrate"/>
    <property type="match status" value="1"/>
</dbReference>
<keyword evidence="4" id="KW-0804">Transcription</keyword>
<evidence type="ECO:0000259" key="6">
    <source>
        <dbReference type="PROSITE" id="PS50931"/>
    </source>
</evidence>
<evidence type="ECO:0000256" key="4">
    <source>
        <dbReference type="ARBA" id="ARBA00023163"/>
    </source>
</evidence>
<dbReference type="GO" id="GO:0003677">
    <property type="term" value="F:DNA binding"/>
    <property type="evidence" value="ECO:0007669"/>
    <property type="project" value="UniProtKB-KW"/>
</dbReference>
<feature type="compositionally biased region" description="Polar residues" evidence="5">
    <location>
        <begin position="395"/>
        <end position="405"/>
    </location>
</feature>
<dbReference type="SUPFAM" id="SSF46785">
    <property type="entry name" value="Winged helix' DNA-binding domain"/>
    <property type="match status" value="1"/>
</dbReference>
<keyword evidence="3 7" id="KW-0238">DNA-binding</keyword>
<dbReference type="Gene3D" id="3.40.190.10">
    <property type="entry name" value="Periplasmic binding protein-like II"/>
    <property type="match status" value="2"/>
</dbReference>
<feature type="domain" description="HTH lysR-type" evidence="6">
    <location>
        <begin position="90"/>
        <end position="145"/>
    </location>
</feature>
<dbReference type="OrthoDB" id="3176554at2"/>
<evidence type="ECO:0000313" key="8">
    <source>
        <dbReference type="Proteomes" id="UP000315677"/>
    </source>
</evidence>
<dbReference type="EMBL" id="VFPA01000002">
    <property type="protein sequence ID" value="TQM11461.1"/>
    <property type="molecule type" value="Genomic_DNA"/>
</dbReference>
<feature type="region of interest" description="Disordered" evidence="5">
    <location>
        <begin position="43"/>
        <end position="85"/>
    </location>
</feature>
<dbReference type="Proteomes" id="UP000315677">
    <property type="component" value="Unassembled WGS sequence"/>
</dbReference>
<evidence type="ECO:0000256" key="2">
    <source>
        <dbReference type="ARBA" id="ARBA00023015"/>
    </source>
</evidence>
<dbReference type="PRINTS" id="PR00039">
    <property type="entry name" value="HTHLYSR"/>
</dbReference>
<dbReference type="InterPro" id="IPR036388">
    <property type="entry name" value="WH-like_DNA-bd_sf"/>
</dbReference>
<feature type="region of interest" description="Disordered" evidence="5">
    <location>
        <begin position="380"/>
        <end position="405"/>
    </location>
</feature>
<reference evidence="7 8" key="1">
    <citation type="submission" date="2019-06" db="EMBL/GenBank/DDBJ databases">
        <title>Sequencing the genomes of 1000 actinobacteria strains.</title>
        <authorList>
            <person name="Klenk H.-P."/>
        </authorList>
    </citation>
    <scope>NUCLEOTIDE SEQUENCE [LARGE SCALE GENOMIC DNA]</scope>
    <source>
        <strain evidence="7 8">DSM 45301</strain>
    </source>
</reference>